<feature type="compositionally biased region" description="Polar residues" evidence="1">
    <location>
        <begin position="72"/>
        <end position="82"/>
    </location>
</feature>
<feature type="compositionally biased region" description="Basic and acidic residues" evidence="1">
    <location>
        <begin position="295"/>
        <end position="321"/>
    </location>
</feature>
<accession>A0A8E0RSB5</accession>
<feature type="compositionally biased region" description="Basic and acidic residues" evidence="1">
    <location>
        <begin position="478"/>
        <end position="490"/>
    </location>
</feature>
<feature type="region of interest" description="Disordered" evidence="1">
    <location>
        <begin position="425"/>
        <end position="514"/>
    </location>
</feature>
<comment type="caution">
    <text evidence="2">The sequence shown here is derived from an EMBL/GenBank/DDBJ whole genome shotgun (WGS) entry which is preliminary data.</text>
</comment>
<protein>
    <submittedName>
        <fullName evidence="2">Uncharacterized protein</fullName>
    </submittedName>
</protein>
<feature type="region of interest" description="Disordered" evidence="1">
    <location>
        <begin position="359"/>
        <end position="394"/>
    </location>
</feature>
<gene>
    <name evidence="2" type="ORF">FBUS_09933</name>
</gene>
<feature type="compositionally biased region" description="Basic residues" evidence="1">
    <location>
        <begin position="273"/>
        <end position="294"/>
    </location>
</feature>
<evidence type="ECO:0000313" key="2">
    <source>
        <dbReference type="EMBL" id="KAA0192113.1"/>
    </source>
</evidence>
<organism evidence="2 3">
    <name type="scientific">Fasciolopsis buskii</name>
    <dbReference type="NCBI Taxonomy" id="27845"/>
    <lineage>
        <taxon>Eukaryota</taxon>
        <taxon>Metazoa</taxon>
        <taxon>Spiralia</taxon>
        <taxon>Lophotrochozoa</taxon>
        <taxon>Platyhelminthes</taxon>
        <taxon>Trematoda</taxon>
        <taxon>Digenea</taxon>
        <taxon>Plagiorchiida</taxon>
        <taxon>Echinostomata</taxon>
        <taxon>Echinostomatoidea</taxon>
        <taxon>Fasciolidae</taxon>
        <taxon>Fasciolopsis</taxon>
    </lineage>
</organism>
<feature type="region of interest" description="Disordered" evidence="1">
    <location>
        <begin position="230"/>
        <end position="321"/>
    </location>
</feature>
<dbReference type="OrthoDB" id="447516at2759"/>
<feature type="compositionally biased region" description="Polar residues" evidence="1">
    <location>
        <begin position="499"/>
        <end position="514"/>
    </location>
</feature>
<dbReference type="AlphaFoldDB" id="A0A8E0RSB5"/>
<reference evidence="2" key="1">
    <citation type="submission" date="2019-05" db="EMBL/GenBank/DDBJ databases">
        <title>Annotation for the trematode Fasciolopsis buski.</title>
        <authorList>
            <person name="Choi Y.-J."/>
        </authorList>
    </citation>
    <scope>NUCLEOTIDE SEQUENCE</scope>
    <source>
        <strain evidence="2">HT</strain>
        <tissue evidence="2">Whole worm</tissue>
    </source>
</reference>
<feature type="compositionally biased region" description="Basic residues" evidence="1">
    <location>
        <begin position="105"/>
        <end position="114"/>
    </location>
</feature>
<dbReference type="Proteomes" id="UP000728185">
    <property type="component" value="Unassembled WGS sequence"/>
</dbReference>
<feature type="compositionally biased region" description="Basic residues" evidence="1">
    <location>
        <begin position="9"/>
        <end position="18"/>
    </location>
</feature>
<feature type="compositionally biased region" description="Basic and acidic residues" evidence="1">
    <location>
        <begin position="85"/>
        <end position="104"/>
    </location>
</feature>
<evidence type="ECO:0000256" key="1">
    <source>
        <dbReference type="SAM" id="MobiDB-lite"/>
    </source>
</evidence>
<name>A0A8E0RSB5_9TREM</name>
<feature type="compositionally biased region" description="Basic and acidic residues" evidence="1">
    <location>
        <begin position="232"/>
        <end position="257"/>
    </location>
</feature>
<keyword evidence="3" id="KW-1185">Reference proteome</keyword>
<proteinExistence type="predicted"/>
<feature type="region of interest" description="Disordered" evidence="1">
    <location>
        <begin position="1"/>
        <end position="144"/>
    </location>
</feature>
<evidence type="ECO:0000313" key="3">
    <source>
        <dbReference type="Proteomes" id="UP000728185"/>
    </source>
</evidence>
<dbReference type="EMBL" id="LUCM01005894">
    <property type="protein sequence ID" value="KAA0192113.1"/>
    <property type="molecule type" value="Genomic_DNA"/>
</dbReference>
<sequence length="514" mass="56637">MEPTSQSKPRGHRRKHLKAPGENKAEMDTNVTNDFEFDSPGGTPTDSSGSEQEKERLDDAFTGRWEFKQTPPLEQSPQSSPKSMPEQKELRGSDPHDVGYEHMERRSKKPRRRKGERDEQSERASQLDQWKESETKNQATHVETGQIAREFEVHFEKEETSTKHTDPAYTPIHLPLSCEIYTPAYCVQATDRFDRLTNGEDYTNGLKQSNNTHDGKSPALKRIDYIMQTHMTDQKESRNKKRDAQENEATSDRKDIIEATEGITQTENANKIASKRKGKSEGRRRGRMPGRQRPKTIEKNEERAEEAGGGIEEKKKGIKSESAEVKLDTDVGADVSLPKADVSVKAPKFGFKFGKKAKVPKVEGPSLGGSATGSGQADLGVSVKGEAPRGGLKLKLPKFGWPKGSLKLGGDADVSGKVKVPEAGVHVSGPEIGGKIELPQAPGPKGPEHLGVAHPFQALPNHRSSQSPPRHNGPAENHGVRAEEGCESCHKPPGVDASVSLSRIWTRDQSFLHN</sequence>
<feature type="compositionally biased region" description="Low complexity" evidence="1">
    <location>
        <begin position="38"/>
        <end position="50"/>
    </location>
</feature>
<feature type="compositionally biased region" description="Polar residues" evidence="1">
    <location>
        <begin position="262"/>
        <end position="271"/>
    </location>
</feature>
<feature type="compositionally biased region" description="Basic and acidic residues" evidence="1">
    <location>
        <begin position="51"/>
        <end position="67"/>
    </location>
</feature>